<dbReference type="Gene3D" id="3.30.43.10">
    <property type="entry name" value="Uridine Diphospho-n-acetylenolpyruvylglucosamine Reductase, domain 2"/>
    <property type="match status" value="1"/>
</dbReference>
<protein>
    <submittedName>
        <fullName evidence="3">Tetrahydroberberine oxidase</fullName>
        <ecNumber evidence="3">1.3.3.8</ecNumber>
    </submittedName>
</protein>
<feature type="domain" description="FAD-binding PCMH-type" evidence="2">
    <location>
        <begin position="40"/>
        <end position="153"/>
    </location>
</feature>
<dbReference type="Gramene" id="mRNA:HanXRQr2_Chr06g0255101">
    <property type="protein sequence ID" value="mRNA:HanXRQr2_Chr06g0255101"/>
    <property type="gene ID" value="HanXRQr2_Chr06g0255101"/>
</dbReference>
<evidence type="ECO:0000313" key="3">
    <source>
        <dbReference type="EMBL" id="KAF5802048.1"/>
    </source>
</evidence>
<keyword evidence="3" id="KW-0560">Oxidoreductase</keyword>
<dbReference type="GO" id="GO:0071949">
    <property type="term" value="F:FAD binding"/>
    <property type="evidence" value="ECO:0007669"/>
    <property type="project" value="InterPro"/>
</dbReference>
<dbReference type="InterPro" id="IPR036318">
    <property type="entry name" value="FAD-bd_PCMH-like_sf"/>
</dbReference>
<gene>
    <name evidence="3" type="ORF">HanXRQr2_Chr06g0255101</name>
</gene>
<comment type="cofactor">
    <cofactor evidence="1">
        <name>FAD</name>
        <dbReference type="ChEBI" id="CHEBI:57692"/>
    </cofactor>
</comment>
<sequence length="153" mass="17111">MMNSRLNCSVITLHFRRFHNLSSIQNQQCHHLFSTHLHPNIRKPSVIVTPTIETQIQAALFCAKKHRYEMRIRDGGHDFEGLSYTADVPFVMLDLVNMRAIDVNVANRTAWVQGGALLGELYYTISQKTDTLYFPAGIWAGVGVSGFLSGGGC</sequence>
<dbReference type="SUPFAM" id="SSF56176">
    <property type="entry name" value="FAD-binding/transporter-associated domain-like"/>
    <property type="match status" value="1"/>
</dbReference>
<name>A0A9K3IS12_HELAN</name>
<dbReference type="PANTHER" id="PTHR32448">
    <property type="entry name" value="OS08G0158400 PROTEIN"/>
    <property type="match status" value="1"/>
</dbReference>
<dbReference type="InterPro" id="IPR016167">
    <property type="entry name" value="FAD-bd_PCMH_sub1"/>
</dbReference>
<dbReference type="GO" id="GO:0050328">
    <property type="term" value="F:tetrahydroberberine oxidase activity"/>
    <property type="evidence" value="ECO:0007669"/>
    <property type="project" value="UniProtKB-EC"/>
</dbReference>
<proteinExistence type="predicted"/>
<comment type="caution">
    <text evidence="3">The sequence shown here is derived from an EMBL/GenBank/DDBJ whole genome shotgun (WGS) entry which is preliminary data.</text>
</comment>
<dbReference type="Proteomes" id="UP000215914">
    <property type="component" value="Unassembled WGS sequence"/>
</dbReference>
<reference evidence="3" key="1">
    <citation type="journal article" date="2017" name="Nature">
        <title>The sunflower genome provides insights into oil metabolism, flowering and Asterid evolution.</title>
        <authorList>
            <person name="Badouin H."/>
            <person name="Gouzy J."/>
            <person name="Grassa C.J."/>
            <person name="Murat F."/>
            <person name="Staton S.E."/>
            <person name="Cottret L."/>
            <person name="Lelandais-Briere C."/>
            <person name="Owens G.L."/>
            <person name="Carrere S."/>
            <person name="Mayjonade B."/>
            <person name="Legrand L."/>
            <person name="Gill N."/>
            <person name="Kane N.C."/>
            <person name="Bowers J.E."/>
            <person name="Hubner S."/>
            <person name="Bellec A."/>
            <person name="Berard A."/>
            <person name="Berges H."/>
            <person name="Blanchet N."/>
            <person name="Boniface M.C."/>
            <person name="Brunel D."/>
            <person name="Catrice O."/>
            <person name="Chaidir N."/>
            <person name="Claudel C."/>
            <person name="Donnadieu C."/>
            <person name="Faraut T."/>
            <person name="Fievet G."/>
            <person name="Helmstetter N."/>
            <person name="King M."/>
            <person name="Knapp S.J."/>
            <person name="Lai Z."/>
            <person name="Le Paslier M.C."/>
            <person name="Lippi Y."/>
            <person name="Lorenzon L."/>
            <person name="Mandel J.R."/>
            <person name="Marage G."/>
            <person name="Marchand G."/>
            <person name="Marquand E."/>
            <person name="Bret-Mestries E."/>
            <person name="Morien E."/>
            <person name="Nambeesan S."/>
            <person name="Nguyen T."/>
            <person name="Pegot-Espagnet P."/>
            <person name="Pouilly N."/>
            <person name="Raftis F."/>
            <person name="Sallet E."/>
            <person name="Schiex T."/>
            <person name="Thomas J."/>
            <person name="Vandecasteele C."/>
            <person name="Vares D."/>
            <person name="Vear F."/>
            <person name="Vautrin S."/>
            <person name="Crespi M."/>
            <person name="Mangin B."/>
            <person name="Burke J.M."/>
            <person name="Salse J."/>
            <person name="Munos S."/>
            <person name="Vincourt P."/>
            <person name="Rieseberg L.H."/>
            <person name="Langlade N.B."/>
        </authorList>
    </citation>
    <scope>NUCLEOTIDE SEQUENCE</scope>
    <source>
        <tissue evidence="3">Leaves</tissue>
    </source>
</reference>
<dbReference type="InterPro" id="IPR016169">
    <property type="entry name" value="FAD-bd_PCMH_sub2"/>
</dbReference>
<evidence type="ECO:0000256" key="1">
    <source>
        <dbReference type="ARBA" id="ARBA00001974"/>
    </source>
</evidence>
<dbReference type="Gene3D" id="3.30.465.10">
    <property type="match status" value="1"/>
</dbReference>
<reference evidence="3" key="2">
    <citation type="submission" date="2020-06" db="EMBL/GenBank/DDBJ databases">
        <title>Helianthus annuus Genome sequencing and assembly Release 2.</title>
        <authorList>
            <person name="Gouzy J."/>
            <person name="Langlade N."/>
            <person name="Munos S."/>
        </authorList>
    </citation>
    <scope>NUCLEOTIDE SEQUENCE</scope>
    <source>
        <tissue evidence="3">Leaves</tissue>
    </source>
</reference>
<dbReference type="InterPro" id="IPR006094">
    <property type="entry name" value="Oxid_FAD_bind_N"/>
</dbReference>
<evidence type="ECO:0000259" key="2">
    <source>
        <dbReference type="PROSITE" id="PS51387"/>
    </source>
</evidence>
<evidence type="ECO:0000313" key="4">
    <source>
        <dbReference type="Proteomes" id="UP000215914"/>
    </source>
</evidence>
<dbReference type="EC" id="1.3.3.8" evidence="3"/>
<dbReference type="InterPro" id="IPR016166">
    <property type="entry name" value="FAD-bd_PCMH"/>
</dbReference>
<dbReference type="EMBL" id="MNCJ02000321">
    <property type="protein sequence ID" value="KAF5802048.1"/>
    <property type="molecule type" value="Genomic_DNA"/>
</dbReference>
<accession>A0A9K3IS12</accession>
<dbReference type="Pfam" id="PF01565">
    <property type="entry name" value="FAD_binding_4"/>
    <property type="match status" value="1"/>
</dbReference>
<dbReference type="PROSITE" id="PS51387">
    <property type="entry name" value="FAD_PCMH"/>
    <property type="match status" value="1"/>
</dbReference>
<dbReference type="AlphaFoldDB" id="A0A9K3IS12"/>
<organism evidence="3 4">
    <name type="scientific">Helianthus annuus</name>
    <name type="common">Common sunflower</name>
    <dbReference type="NCBI Taxonomy" id="4232"/>
    <lineage>
        <taxon>Eukaryota</taxon>
        <taxon>Viridiplantae</taxon>
        <taxon>Streptophyta</taxon>
        <taxon>Embryophyta</taxon>
        <taxon>Tracheophyta</taxon>
        <taxon>Spermatophyta</taxon>
        <taxon>Magnoliopsida</taxon>
        <taxon>eudicotyledons</taxon>
        <taxon>Gunneridae</taxon>
        <taxon>Pentapetalae</taxon>
        <taxon>asterids</taxon>
        <taxon>campanulids</taxon>
        <taxon>Asterales</taxon>
        <taxon>Asteraceae</taxon>
        <taxon>Asteroideae</taxon>
        <taxon>Heliantheae alliance</taxon>
        <taxon>Heliantheae</taxon>
        <taxon>Helianthus</taxon>
    </lineage>
</organism>
<keyword evidence="4" id="KW-1185">Reference proteome</keyword>